<feature type="compositionally biased region" description="Polar residues" evidence="1">
    <location>
        <begin position="498"/>
        <end position="507"/>
    </location>
</feature>
<evidence type="ECO:0000313" key="3">
    <source>
        <dbReference type="EMBL" id="ELY90685.1"/>
    </source>
</evidence>
<dbReference type="Gene3D" id="2.130.10.10">
    <property type="entry name" value="YVTN repeat-like/Quinoprotein amine dehydrogenase"/>
    <property type="match status" value="1"/>
</dbReference>
<dbReference type="InterPro" id="IPR015943">
    <property type="entry name" value="WD40/YVTN_repeat-like_dom_sf"/>
</dbReference>
<dbReference type="InterPro" id="IPR006311">
    <property type="entry name" value="TAT_signal"/>
</dbReference>
<dbReference type="InterPro" id="IPR011047">
    <property type="entry name" value="Quinoprotein_ADH-like_sf"/>
</dbReference>
<feature type="region of interest" description="Disordered" evidence="1">
    <location>
        <begin position="431"/>
        <end position="553"/>
    </location>
</feature>
<feature type="compositionally biased region" description="Low complexity" evidence="1">
    <location>
        <begin position="456"/>
        <end position="466"/>
    </location>
</feature>
<name>L9ZW22_9EURY</name>
<dbReference type="EMBL" id="AOIM01000034">
    <property type="protein sequence ID" value="ELY90685.1"/>
    <property type="molecule type" value="Genomic_DNA"/>
</dbReference>
<dbReference type="InterPro" id="IPR018391">
    <property type="entry name" value="PQQ_b-propeller_rpt"/>
</dbReference>
<comment type="caution">
    <text evidence="3">The sequence shown here is derived from an EMBL/GenBank/DDBJ whole genome shotgun (WGS) entry which is preliminary data.</text>
</comment>
<sequence>MVEYDRRRVLKRTGLAAVGATLATASTSGVSADTSTNTTGESATGTHSADGTGTAGTDTAGWPSIGGTPGNNPVVEPAAEPEPPVHVAWEYEHAGPTAIVDDTVYLTTDGEVHALDAADGALEWATHNIGASGTPAVRGDTVIVGGERLTLIDAADGEICCQHDLGYDEALASPVVAGDYAFTVGDGTLFAFDIDAREVTWEFTPTADTDEHEPLYEQPVAVGGGAVVAVSESHAVALELEDGTERWRVDDPVGDDEHSRFMEPNARQTSYPVATDDVVAIGSADTDDTSMWPLGYTTLYDVESGERLVTSERSTFDPGAITDERFYGLDSHNVRGYDRDGGEEIWDPSGITYRVPSIAVGDGVVYAGLTLDGAGYDPDEDDVPEHYDGVYAFDTDTGEIERSVGTDGIPHIALANETVYASSGTLVAIRSENDDWSEEETDAAGDEENEEGGTETDGSSGGSESDNGTENDTGEDGSTGPTGENDGTNETADETDSETQPSVQAQTEAEDDNDGMPGFTAGAGVLGAGAALEWPRRQAGSGSDAGGGTEPSK</sequence>
<dbReference type="SMART" id="SM00564">
    <property type="entry name" value="PQQ"/>
    <property type="match status" value="5"/>
</dbReference>
<dbReference type="PROSITE" id="PS51318">
    <property type="entry name" value="TAT"/>
    <property type="match status" value="1"/>
</dbReference>
<dbReference type="STRING" id="1227493.C483_11511"/>
<feature type="compositionally biased region" description="Low complexity" evidence="1">
    <location>
        <begin position="42"/>
        <end position="61"/>
    </location>
</feature>
<feature type="compositionally biased region" description="Polar residues" evidence="1">
    <location>
        <begin position="479"/>
        <end position="490"/>
    </location>
</feature>
<dbReference type="Pfam" id="PF13360">
    <property type="entry name" value="PQQ_2"/>
    <property type="match status" value="1"/>
</dbReference>
<feature type="domain" description="Pyrrolo-quinoline quinone repeat" evidence="2">
    <location>
        <begin position="109"/>
        <end position="346"/>
    </location>
</feature>
<dbReference type="RefSeq" id="WP_006653487.1">
    <property type="nucleotide sequence ID" value="NZ_AOIM01000034.1"/>
</dbReference>
<organism evidence="3 4">
    <name type="scientific">Natrialba hulunbeirensis JCM 10989</name>
    <dbReference type="NCBI Taxonomy" id="1227493"/>
    <lineage>
        <taxon>Archaea</taxon>
        <taxon>Methanobacteriati</taxon>
        <taxon>Methanobacteriota</taxon>
        <taxon>Stenosarchaea group</taxon>
        <taxon>Halobacteria</taxon>
        <taxon>Halobacteriales</taxon>
        <taxon>Natrialbaceae</taxon>
        <taxon>Natrialba</taxon>
    </lineage>
</organism>
<dbReference type="InterPro" id="IPR002372">
    <property type="entry name" value="PQQ_rpt_dom"/>
</dbReference>
<dbReference type="OrthoDB" id="169887at2157"/>
<feature type="compositionally biased region" description="Gly residues" evidence="1">
    <location>
        <begin position="543"/>
        <end position="553"/>
    </location>
</feature>
<dbReference type="AlphaFoldDB" id="L9ZW22"/>
<dbReference type="SUPFAM" id="SSF50998">
    <property type="entry name" value="Quinoprotein alcohol dehydrogenase-like"/>
    <property type="match status" value="2"/>
</dbReference>
<gene>
    <name evidence="3" type="ORF">C483_11511</name>
</gene>
<reference evidence="3 4" key="1">
    <citation type="journal article" date="2014" name="PLoS Genet.">
        <title>Phylogenetically driven sequencing of extremely halophilic archaea reveals strategies for static and dynamic osmo-response.</title>
        <authorList>
            <person name="Becker E.A."/>
            <person name="Seitzer P.M."/>
            <person name="Tritt A."/>
            <person name="Larsen D."/>
            <person name="Krusor M."/>
            <person name="Yao A.I."/>
            <person name="Wu D."/>
            <person name="Madern D."/>
            <person name="Eisen J.A."/>
            <person name="Darling A.E."/>
            <person name="Facciotti M.T."/>
        </authorList>
    </citation>
    <scope>NUCLEOTIDE SEQUENCE [LARGE SCALE GENOMIC DNA]</scope>
    <source>
        <strain evidence="3 4">JCM 10989</strain>
    </source>
</reference>
<dbReference type="PANTHER" id="PTHR34512">
    <property type="entry name" value="CELL SURFACE PROTEIN"/>
    <property type="match status" value="1"/>
</dbReference>
<feature type="region of interest" description="Disordered" evidence="1">
    <location>
        <begin position="26"/>
        <end position="70"/>
    </location>
</feature>
<accession>L9ZW22</accession>
<evidence type="ECO:0000256" key="1">
    <source>
        <dbReference type="SAM" id="MobiDB-lite"/>
    </source>
</evidence>
<proteinExistence type="predicted"/>
<feature type="compositionally biased region" description="Low complexity" evidence="1">
    <location>
        <begin position="518"/>
        <end position="531"/>
    </location>
</feature>
<feature type="compositionally biased region" description="Acidic residues" evidence="1">
    <location>
        <begin position="434"/>
        <end position="454"/>
    </location>
</feature>
<protein>
    <submittedName>
        <fullName evidence="3">Pyrrolo-quinoline quinone</fullName>
    </submittedName>
</protein>
<dbReference type="PANTHER" id="PTHR34512:SF30">
    <property type="entry name" value="OUTER MEMBRANE PROTEIN ASSEMBLY FACTOR BAMB"/>
    <property type="match status" value="1"/>
</dbReference>
<dbReference type="PATRIC" id="fig|1227493.4.peg.2302"/>
<keyword evidence="4" id="KW-1185">Reference proteome</keyword>
<dbReference type="Proteomes" id="UP000011519">
    <property type="component" value="Unassembled WGS sequence"/>
</dbReference>
<evidence type="ECO:0000259" key="2">
    <source>
        <dbReference type="Pfam" id="PF13360"/>
    </source>
</evidence>
<evidence type="ECO:0000313" key="4">
    <source>
        <dbReference type="Proteomes" id="UP000011519"/>
    </source>
</evidence>